<dbReference type="InterPro" id="IPR000073">
    <property type="entry name" value="AB_hydrolase_1"/>
</dbReference>
<organism evidence="2 3">
    <name type="scientific">Gymnodinialimonas ceratoperidinii</name>
    <dbReference type="NCBI Taxonomy" id="2856823"/>
    <lineage>
        <taxon>Bacteria</taxon>
        <taxon>Pseudomonadati</taxon>
        <taxon>Pseudomonadota</taxon>
        <taxon>Alphaproteobacteria</taxon>
        <taxon>Rhodobacterales</taxon>
        <taxon>Paracoccaceae</taxon>
        <taxon>Gymnodinialimonas</taxon>
    </lineage>
</organism>
<dbReference type="KEGG" id="gce:KYE46_15050"/>
<dbReference type="Proteomes" id="UP000825009">
    <property type="component" value="Chromosome"/>
</dbReference>
<dbReference type="RefSeq" id="WP_219001648.1">
    <property type="nucleotide sequence ID" value="NZ_CP079194.1"/>
</dbReference>
<reference evidence="2 3" key="1">
    <citation type="submission" date="2021-07" db="EMBL/GenBank/DDBJ databases">
        <title>A novel Jannaschia species isolated from marine dinoflagellate Ceratoperidinium margalefii.</title>
        <authorList>
            <person name="Jiang Y."/>
            <person name="Li Z."/>
        </authorList>
    </citation>
    <scope>NUCLEOTIDE SEQUENCE [LARGE SCALE GENOMIC DNA]</scope>
    <source>
        <strain evidence="2 3">J12C1-MA-4</strain>
    </source>
</reference>
<protein>
    <submittedName>
        <fullName evidence="2">Alpha/beta fold hydrolase</fullName>
    </submittedName>
</protein>
<evidence type="ECO:0000259" key="1">
    <source>
        <dbReference type="Pfam" id="PF12697"/>
    </source>
</evidence>
<keyword evidence="3" id="KW-1185">Reference proteome</keyword>
<feature type="domain" description="AB hydrolase-1" evidence="1">
    <location>
        <begin position="80"/>
        <end position="293"/>
    </location>
</feature>
<keyword evidence="2" id="KW-0378">Hydrolase</keyword>
<gene>
    <name evidence="2" type="ORF">KYE46_15050</name>
</gene>
<accession>A0A8F6TWJ2</accession>
<dbReference type="GO" id="GO:0016787">
    <property type="term" value="F:hydrolase activity"/>
    <property type="evidence" value="ECO:0007669"/>
    <property type="project" value="UniProtKB-KW"/>
</dbReference>
<evidence type="ECO:0000313" key="2">
    <source>
        <dbReference type="EMBL" id="QXT39224.1"/>
    </source>
</evidence>
<dbReference type="Pfam" id="PF12697">
    <property type="entry name" value="Abhydrolase_6"/>
    <property type="match status" value="1"/>
</dbReference>
<dbReference type="EMBL" id="CP079194">
    <property type="protein sequence ID" value="QXT39224.1"/>
    <property type="molecule type" value="Genomic_DNA"/>
</dbReference>
<dbReference type="AlphaFoldDB" id="A0A8F6TWJ2"/>
<evidence type="ECO:0000313" key="3">
    <source>
        <dbReference type="Proteomes" id="UP000825009"/>
    </source>
</evidence>
<proteinExistence type="predicted"/>
<sequence length="327" mass="35195">MGRALWGLLRVIALLAIIAATFVYLGPVERVERGEVARVDLDDPAGWLAAREARFDDITEGAEAQILWAGEAGAASDVVVLYLHGFSATSQEIRPVPDRVAEALGANLILARLPGHGRDGAAMAEPRAGDWLDETEAMLRLARGIGERVVVMGTSTGGTLASWAASDPEMAEDVAAMVLISPNYALANPAGVLVEWPLARVWAPWVAGAERSFEPINDGHGRYWTTAYPTEATVTLGTLLREIRARDFSDVTVPALFMFADTDRVISASAVREFSAQWGGDATLMPVAVPEEGGDPFHHVIAGDILSPALTERVVRDVTDWLREVLY</sequence>
<name>A0A8F6TWJ2_9RHOB</name>